<dbReference type="EMBL" id="BOPG01000004">
    <property type="protein sequence ID" value="GIJ53112.1"/>
    <property type="molecule type" value="Genomic_DNA"/>
</dbReference>
<dbReference type="AlphaFoldDB" id="A0A8J4DYJ6"/>
<proteinExistence type="predicted"/>
<evidence type="ECO:0000313" key="3">
    <source>
        <dbReference type="EMBL" id="GIJ53112.1"/>
    </source>
</evidence>
<dbReference type="InterPro" id="IPR011042">
    <property type="entry name" value="6-blade_b-propeller_TolB-like"/>
</dbReference>
<protein>
    <recommendedName>
        <fullName evidence="2">Glucose/Sorbosone dehydrogenase domain-containing protein</fullName>
    </recommendedName>
</protein>
<evidence type="ECO:0000259" key="2">
    <source>
        <dbReference type="Pfam" id="PF07995"/>
    </source>
</evidence>
<comment type="caution">
    <text evidence="3">The sequence shown here is derived from an EMBL/GenBank/DDBJ whole genome shotgun (WGS) entry which is preliminary data.</text>
</comment>
<feature type="domain" description="Glucose/Sorbosone dehydrogenase" evidence="2">
    <location>
        <begin position="80"/>
        <end position="350"/>
    </location>
</feature>
<feature type="region of interest" description="Disordered" evidence="1">
    <location>
        <begin position="32"/>
        <end position="52"/>
    </location>
</feature>
<name>A0A8J4DYJ6_9ACTN</name>
<dbReference type="Pfam" id="PF07995">
    <property type="entry name" value="GSDH"/>
    <property type="match status" value="1"/>
</dbReference>
<accession>A0A8J4DYJ6</accession>
<dbReference type="InterPro" id="IPR011041">
    <property type="entry name" value="Quinoprot_gluc/sorb_DH_b-prop"/>
</dbReference>
<gene>
    <name evidence="3" type="ORF">Vau01_006280</name>
</gene>
<dbReference type="RefSeq" id="WP_203986904.1">
    <property type="nucleotide sequence ID" value="NZ_BOPG01000004.1"/>
</dbReference>
<organism evidence="3 4">
    <name type="scientific">Virgisporangium aurantiacum</name>
    <dbReference type="NCBI Taxonomy" id="175570"/>
    <lineage>
        <taxon>Bacteria</taxon>
        <taxon>Bacillati</taxon>
        <taxon>Actinomycetota</taxon>
        <taxon>Actinomycetes</taxon>
        <taxon>Micromonosporales</taxon>
        <taxon>Micromonosporaceae</taxon>
        <taxon>Virgisporangium</taxon>
    </lineage>
</organism>
<reference evidence="3" key="1">
    <citation type="submission" date="2021-01" db="EMBL/GenBank/DDBJ databases">
        <title>Whole genome shotgun sequence of Virgisporangium aurantiacum NBRC 16421.</title>
        <authorList>
            <person name="Komaki H."/>
            <person name="Tamura T."/>
        </authorList>
    </citation>
    <scope>NUCLEOTIDE SEQUENCE</scope>
    <source>
        <strain evidence="3">NBRC 16421</strain>
    </source>
</reference>
<evidence type="ECO:0000313" key="4">
    <source>
        <dbReference type="Proteomes" id="UP000612585"/>
    </source>
</evidence>
<keyword evidence="4" id="KW-1185">Reference proteome</keyword>
<dbReference type="Proteomes" id="UP000612585">
    <property type="component" value="Unassembled WGS sequence"/>
</dbReference>
<dbReference type="Gene3D" id="2.120.10.30">
    <property type="entry name" value="TolB, C-terminal domain"/>
    <property type="match status" value="1"/>
</dbReference>
<evidence type="ECO:0000256" key="1">
    <source>
        <dbReference type="SAM" id="MobiDB-lite"/>
    </source>
</evidence>
<dbReference type="PANTHER" id="PTHR19328:SF13">
    <property type="entry name" value="HIPL1 PROTEIN"/>
    <property type="match status" value="1"/>
</dbReference>
<dbReference type="SUPFAM" id="SSF50952">
    <property type="entry name" value="Soluble quinoprotein glucose dehydrogenase"/>
    <property type="match status" value="1"/>
</dbReference>
<dbReference type="PANTHER" id="PTHR19328">
    <property type="entry name" value="HEDGEHOG-INTERACTING PROTEIN"/>
    <property type="match status" value="1"/>
</dbReference>
<dbReference type="InterPro" id="IPR012938">
    <property type="entry name" value="Glc/Sorbosone_DH"/>
</dbReference>
<sequence>MATSGRRGAAVAVALSLALIVVAAIAIRDRSGPDQRQGTAAEHGHGDGNRSGAGQLIAGAPALAVPDAAVRTVATGLDTVTAIAFRPDGTALVGERRTGRIVAVRPDGQASVFATLSGVLGLTVYADGTVYALQTSTEDNRVVRVHGNGTVEPVLTGIPRGAARNGGAVVAGPDGMLYVATGDAGDETAAADPKSLAGKVLRLTPGGTPAPGNPVPDSMVYSRGHRDPQGLAWYGQTDLFLAEAGSTPDGAPDRHDELNLIQANGDYGWPAATGFTRDRKYVTPVAAWQPGEAGFGGLAVQGGRVYLAGTKLYRIWLEGTEPQTLLDGKFGRLRAIATAPDNAVWVATADTLIRIAPEALN</sequence>